<dbReference type="InterPro" id="IPR003740">
    <property type="entry name" value="YitT"/>
</dbReference>
<comment type="subcellular location">
    <subcellularLocation>
        <location evidence="1">Cell membrane</location>
        <topology evidence="1">Multi-pass membrane protein</topology>
    </subcellularLocation>
</comment>
<feature type="transmembrane region" description="Helical" evidence="6">
    <location>
        <begin position="21"/>
        <end position="40"/>
    </location>
</feature>
<feature type="transmembrane region" description="Helical" evidence="6">
    <location>
        <begin position="52"/>
        <end position="75"/>
    </location>
</feature>
<feature type="transmembrane region" description="Helical" evidence="6">
    <location>
        <begin position="117"/>
        <end position="136"/>
    </location>
</feature>
<dbReference type="CDD" id="cd16380">
    <property type="entry name" value="YitT_C"/>
    <property type="match status" value="1"/>
</dbReference>
<evidence type="ECO:0000313" key="8">
    <source>
        <dbReference type="EMBL" id="MSU02804.1"/>
    </source>
</evidence>
<proteinExistence type="predicted"/>
<evidence type="ECO:0000256" key="1">
    <source>
        <dbReference type="ARBA" id="ARBA00004651"/>
    </source>
</evidence>
<dbReference type="Pfam" id="PF10035">
    <property type="entry name" value="DUF2179"/>
    <property type="match status" value="1"/>
</dbReference>
<feature type="transmembrane region" description="Helical" evidence="6">
    <location>
        <begin position="156"/>
        <end position="181"/>
    </location>
</feature>
<evidence type="ECO:0000313" key="9">
    <source>
        <dbReference type="Proteomes" id="UP000469523"/>
    </source>
</evidence>
<dbReference type="EMBL" id="VUNQ01000044">
    <property type="protein sequence ID" value="MSU02804.1"/>
    <property type="molecule type" value="Genomic_DNA"/>
</dbReference>
<dbReference type="GO" id="GO:0005886">
    <property type="term" value="C:plasma membrane"/>
    <property type="evidence" value="ECO:0007669"/>
    <property type="project" value="UniProtKB-SubCell"/>
</dbReference>
<dbReference type="PIRSF" id="PIRSF006483">
    <property type="entry name" value="Membrane_protein_YitT"/>
    <property type="match status" value="1"/>
</dbReference>
<name>A0A6N7Y1T7_9FIRM</name>
<reference evidence="8 9" key="1">
    <citation type="submission" date="2019-09" db="EMBL/GenBank/DDBJ databases">
        <title>In-depth cultivation of the pig gut microbiome towards novel bacterial diversity and tailored functional studies.</title>
        <authorList>
            <person name="Wylensek D."/>
            <person name="Hitch T.C.A."/>
            <person name="Clavel T."/>
        </authorList>
    </citation>
    <scope>NUCLEOTIDE SEQUENCE [LARGE SCALE GENOMIC DNA]</scope>
    <source>
        <strain evidence="8 9">WCA3-693-APC-4?</strain>
    </source>
</reference>
<dbReference type="Proteomes" id="UP000469523">
    <property type="component" value="Unassembled WGS sequence"/>
</dbReference>
<evidence type="ECO:0000256" key="3">
    <source>
        <dbReference type="ARBA" id="ARBA00022692"/>
    </source>
</evidence>
<keyword evidence="9" id="KW-1185">Reference proteome</keyword>
<gene>
    <name evidence="8" type="ORF">FYJ83_15180</name>
</gene>
<evidence type="ECO:0000259" key="7">
    <source>
        <dbReference type="Pfam" id="PF10035"/>
    </source>
</evidence>
<dbReference type="RefSeq" id="WP_154441975.1">
    <property type="nucleotide sequence ID" value="NZ_JAHLPJ010000001.1"/>
</dbReference>
<feature type="transmembrane region" description="Helical" evidence="6">
    <location>
        <begin position="87"/>
        <end position="105"/>
    </location>
</feature>
<dbReference type="Pfam" id="PF02588">
    <property type="entry name" value="YitT_membrane"/>
    <property type="match status" value="1"/>
</dbReference>
<dbReference type="Gene3D" id="3.30.70.120">
    <property type="match status" value="1"/>
</dbReference>
<evidence type="ECO:0000256" key="2">
    <source>
        <dbReference type="ARBA" id="ARBA00022475"/>
    </source>
</evidence>
<dbReference type="PANTHER" id="PTHR33545">
    <property type="entry name" value="UPF0750 MEMBRANE PROTEIN YITT-RELATED"/>
    <property type="match status" value="1"/>
</dbReference>
<protein>
    <submittedName>
        <fullName evidence="8">YitT family protein</fullName>
    </submittedName>
</protein>
<dbReference type="InterPro" id="IPR019264">
    <property type="entry name" value="DUF2179"/>
</dbReference>
<evidence type="ECO:0000256" key="5">
    <source>
        <dbReference type="ARBA" id="ARBA00023136"/>
    </source>
</evidence>
<evidence type="ECO:0000256" key="6">
    <source>
        <dbReference type="SAM" id="Phobius"/>
    </source>
</evidence>
<keyword evidence="2" id="KW-1003">Cell membrane</keyword>
<evidence type="ECO:0000256" key="4">
    <source>
        <dbReference type="ARBA" id="ARBA00022989"/>
    </source>
</evidence>
<feature type="domain" description="DUF2179" evidence="7">
    <location>
        <begin position="231"/>
        <end position="285"/>
    </location>
</feature>
<keyword evidence="5 6" id="KW-0472">Membrane</keyword>
<accession>A0A6N7Y1T7</accession>
<comment type="caution">
    <text evidence="8">The sequence shown here is derived from an EMBL/GenBank/DDBJ whole genome shotgun (WGS) entry which is preliminary data.</text>
</comment>
<organism evidence="8 9">
    <name type="scientific">Tissierella pigra</name>
    <dbReference type="NCBI Taxonomy" id="2607614"/>
    <lineage>
        <taxon>Bacteria</taxon>
        <taxon>Bacillati</taxon>
        <taxon>Bacillota</taxon>
        <taxon>Tissierellia</taxon>
        <taxon>Tissierellales</taxon>
        <taxon>Tissierellaceae</taxon>
        <taxon>Tissierella</taxon>
    </lineage>
</organism>
<dbReference type="InterPro" id="IPR051461">
    <property type="entry name" value="UPF0750_membrane"/>
</dbReference>
<sequence length="293" mass="32373">MKTSKMEKSILGKPKEICTKVFFIVLGNLLCALAINLFFVPNGLLSGGVGGIAIMIQYLTNLPTGISVFLMNLPLFVLGAKMLDRKFVVYAFISMIVFSSWLTITKGFSKYFIIDDIFLGSVFGAVFNGIGMGLMFRHGTCQGGFDVIAAILKRKYNMNIGTGLMMANTIIISLSSLLFGYKSAMYTLIAMYAGYQILDKVQIGFNIQKNVIIVSERSQELSLAIIERIHRGVTLLKGQGGYTHEDRNIIYCTLTSREIAKLKEIVNDVDPKAFFTITDVVEVKGKGFKTAEI</sequence>
<dbReference type="PANTHER" id="PTHR33545:SF5">
    <property type="entry name" value="UPF0750 MEMBRANE PROTEIN YITT"/>
    <property type="match status" value="1"/>
</dbReference>
<keyword evidence="3 6" id="KW-0812">Transmembrane</keyword>
<keyword evidence="4 6" id="KW-1133">Transmembrane helix</keyword>
<dbReference type="AlphaFoldDB" id="A0A6N7Y1T7"/>
<dbReference type="InterPro" id="IPR015867">
    <property type="entry name" value="N-reg_PII/ATP_PRibTrfase_C"/>
</dbReference>